<dbReference type="EMBL" id="VNHT01000093">
    <property type="protein sequence ID" value="TYP73692.1"/>
    <property type="molecule type" value="Genomic_DNA"/>
</dbReference>
<protein>
    <submittedName>
        <fullName evidence="1">Uncharacterized protein</fullName>
    </submittedName>
</protein>
<proteinExistence type="predicted"/>
<evidence type="ECO:0000313" key="1">
    <source>
        <dbReference type="EMBL" id="TYP73692.1"/>
    </source>
</evidence>
<organism evidence="1 2">
    <name type="scientific">Nitrosomonas communis</name>
    <dbReference type="NCBI Taxonomy" id="44574"/>
    <lineage>
        <taxon>Bacteria</taxon>
        <taxon>Pseudomonadati</taxon>
        <taxon>Pseudomonadota</taxon>
        <taxon>Betaproteobacteria</taxon>
        <taxon>Nitrosomonadales</taxon>
        <taxon>Nitrosomonadaceae</taxon>
        <taxon>Nitrosomonas</taxon>
    </lineage>
</organism>
<dbReference type="AlphaFoldDB" id="A0A5D3Y714"/>
<comment type="caution">
    <text evidence="1">The sequence shown here is derived from an EMBL/GenBank/DDBJ whole genome shotgun (WGS) entry which is preliminary data.</text>
</comment>
<reference evidence="1 2" key="1">
    <citation type="submission" date="2019-07" db="EMBL/GenBank/DDBJ databases">
        <title>Active sludge and wastewater microbial communities from Klosterneuburg, Austria.</title>
        <authorList>
            <person name="Wagner M."/>
        </authorList>
    </citation>
    <scope>NUCLEOTIDE SEQUENCE [LARGE SCALE GENOMIC DNA]</scope>
    <source>
        <strain evidence="1 2">Nm2</strain>
    </source>
</reference>
<name>A0A5D3Y714_9PROT</name>
<sequence>MLRKEGLVTGTIFFSDEELVKGMAGQVLHALPFNRKASPGPCPCLNPSRPELYSPPGAGIRDEQHIAW</sequence>
<gene>
    <name evidence="1" type="ORF">BCL69_10931</name>
</gene>
<accession>A0A5D3Y714</accession>
<dbReference type="RefSeq" id="WP_144412801.1">
    <property type="nucleotide sequence ID" value="NZ_CP011451.1"/>
</dbReference>
<dbReference type="Proteomes" id="UP000324176">
    <property type="component" value="Unassembled WGS sequence"/>
</dbReference>
<evidence type="ECO:0000313" key="2">
    <source>
        <dbReference type="Proteomes" id="UP000324176"/>
    </source>
</evidence>